<keyword evidence="2 6" id="KW-0963">Cytoplasm</keyword>
<dbReference type="InterPro" id="IPR029055">
    <property type="entry name" value="Ntn_hydrolases_N"/>
</dbReference>
<dbReference type="CDD" id="cd03751">
    <property type="entry name" value="proteasome_alpha_type_3"/>
    <property type="match status" value="1"/>
</dbReference>
<dbReference type="PhylomeDB" id="R7QJH5"/>
<gene>
    <name evidence="8" type="ORF">CHC_T00005699001</name>
</gene>
<evidence type="ECO:0000256" key="2">
    <source>
        <dbReference type="ARBA" id="ARBA00022490"/>
    </source>
</evidence>
<dbReference type="EMBL" id="HG001850">
    <property type="protein sequence ID" value="CDF37550.1"/>
    <property type="molecule type" value="Genomic_DNA"/>
</dbReference>
<dbReference type="STRING" id="2769.R7QJH5"/>
<dbReference type="InterPro" id="IPR023332">
    <property type="entry name" value="Proteasome_alpha-type"/>
</dbReference>
<dbReference type="PROSITE" id="PS51475">
    <property type="entry name" value="PROTEASOME_ALPHA_2"/>
    <property type="match status" value="1"/>
</dbReference>
<comment type="similarity">
    <text evidence="5 6">Belongs to the peptidase T1A family.</text>
</comment>
<dbReference type="GeneID" id="17325136"/>
<protein>
    <recommendedName>
        <fullName evidence="6">Proteasome subunit alpha type</fullName>
    </recommendedName>
</protein>
<evidence type="ECO:0000313" key="9">
    <source>
        <dbReference type="Proteomes" id="UP000012073"/>
    </source>
</evidence>
<comment type="subunit">
    <text evidence="6">The 26S proteasome consists of a 20S proteasome core and two 19S regulatory subunits.</text>
</comment>
<dbReference type="InterPro" id="IPR000426">
    <property type="entry name" value="Proteasome_asu_N"/>
</dbReference>
<evidence type="ECO:0000256" key="3">
    <source>
        <dbReference type="ARBA" id="ARBA00022942"/>
    </source>
</evidence>
<comment type="function">
    <text evidence="1">The proteasome is a multicatalytic proteinase complex which is characterized by its ability to cleave peptides with Arg, Phe, Tyr, Leu, and Glu adjacent to the leaving group at neutral or slightly basic pH. The proteasome has an ATP-dependent proteolytic activity.</text>
</comment>
<dbReference type="SMART" id="SM00948">
    <property type="entry name" value="Proteasome_A_N"/>
    <property type="match status" value="1"/>
</dbReference>
<organism evidence="8 9">
    <name type="scientific">Chondrus crispus</name>
    <name type="common">Carrageen Irish moss</name>
    <name type="synonym">Polymorpha crispa</name>
    <dbReference type="NCBI Taxonomy" id="2769"/>
    <lineage>
        <taxon>Eukaryota</taxon>
        <taxon>Rhodophyta</taxon>
        <taxon>Florideophyceae</taxon>
        <taxon>Rhodymeniophycidae</taxon>
        <taxon>Gigartinales</taxon>
        <taxon>Gigartinaceae</taxon>
        <taxon>Chondrus</taxon>
    </lineage>
</organism>
<dbReference type="Gramene" id="CDF37550">
    <property type="protein sequence ID" value="CDF37550"/>
    <property type="gene ID" value="CHC_T00005699001"/>
</dbReference>
<keyword evidence="4 6" id="KW-0539">Nucleus</keyword>
<dbReference type="PROSITE" id="PS00388">
    <property type="entry name" value="PROTEASOME_ALPHA_1"/>
    <property type="match status" value="1"/>
</dbReference>
<dbReference type="OMA" id="RVSMYMH"/>
<dbReference type="Pfam" id="PF10584">
    <property type="entry name" value="Proteasome_A_N"/>
    <property type="match status" value="1"/>
</dbReference>
<dbReference type="OrthoDB" id="431557at2759"/>
<dbReference type="Pfam" id="PF00227">
    <property type="entry name" value="Proteasome"/>
    <property type="match status" value="1"/>
</dbReference>
<dbReference type="Gene3D" id="3.60.20.10">
    <property type="entry name" value="Glutamine Phosphoribosylpyrophosphate, subunit 1, domain 1"/>
    <property type="match status" value="1"/>
</dbReference>
<keyword evidence="9" id="KW-1185">Reference proteome</keyword>
<dbReference type="InterPro" id="IPR001353">
    <property type="entry name" value="Proteasome_sua/b"/>
</dbReference>
<dbReference type="GO" id="GO:0019773">
    <property type="term" value="C:proteasome core complex, alpha-subunit complex"/>
    <property type="evidence" value="ECO:0007669"/>
    <property type="project" value="UniProtKB-UniRule"/>
</dbReference>
<dbReference type="PANTHER" id="PTHR11599">
    <property type="entry name" value="PROTEASOME SUBUNIT ALPHA/BETA"/>
    <property type="match status" value="1"/>
</dbReference>
<accession>R7QJH5</accession>
<proteinExistence type="inferred from homology"/>
<evidence type="ECO:0000256" key="6">
    <source>
        <dbReference type="RuleBase" id="RU000551"/>
    </source>
</evidence>
<evidence type="ECO:0000256" key="1">
    <source>
        <dbReference type="ARBA" id="ARBA00002000"/>
    </source>
</evidence>
<dbReference type="Proteomes" id="UP000012073">
    <property type="component" value="Unassembled WGS sequence"/>
</dbReference>
<name>R7QJH5_CHOCR</name>
<dbReference type="KEGG" id="ccp:CHC_T00005699001"/>
<sequence length="256" mass="27716">MASIGTGYDLSSTTFSPDGRVFQVEYAAKAVENSGTCVGLRCTDGVVLAVEKAVISKMLVQGTLRRSHIVARHATLTVCGLISDGRVIVDHARAEAEQYKDFYGRPIPGHVLADRIAHFVHVYTLHWHVRPFGCAVLLGVADVDGPQLYLIEPSGLSYRYYACAFGKAKAAARTELEKLKLNGSDGKALISCDEGVKELAKILVKVHDESKDKDTELEMITVTDGKDGGAKLVPRKVVEEAHAAAKAFLEADDMED</sequence>
<dbReference type="InterPro" id="IPR050115">
    <property type="entry name" value="Proteasome_alpha"/>
</dbReference>
<dbReference type="AlphaFoldDB" id="R7QJH5"/>
<dbReference type="RefSeq" id="XP_005717421.1">
    <property type="nucleotide sequence ID" value="XM_005717364.1"/>
</dbReference>
<keyword evidence="3 5" id="KW-0647">Proteasome</keyword>
<dbReference type="GO" id="GO:0005737">
    <property type="term" value="C:cytoplasm"/>
    <property type="evidence" value="ECO:0007669"/>
    <property type="project" value="UniProtKB-SubCell"/>
</dbReference>
<dbReference type="GO" id="GO:0006511">
    <property type="term" value="P:ubiquitin-dependent protein catabolic process"/>
    <property type="evidence" value="ECO:0007669"/>
    <property type="project" value="InterPro"/>
</dbReference>
<dbReference type="SUPFAM" id="SSF56235">
    <property type="entry name" value="N-terminal nucleophile aminohydrolases (Ntn hydrolases)"/>
    <property type="match status" value="1"/>
</dbReference>
<evidence type="ECO:0000313" key="8">
    <source>
        <dbReference type="EMBL" id="CDF37550.1"/>
    </source>
</evidence>
<dbReference type="FunFam" id="3.60.20.10:FF:000007">
    <property type="entry name" value="Proteasome subunit alpha type"/>
    <property type="match status" value="1"/>
</dbReference>
<feature type="domain" description="Proteasome alpha-type subunits" evidence="7">
    <location>
        <begin position="8"/>
        <end position="30"/>
    </location>
</feature>
<evidence type="ECO:0000259" key="7">
    <source>
        <dbReference type="PROSITE" id="PS00388"/>
    </source>
</evidence>
<dbReference type="GO" id="GO:0005634">
    <property type="term" value="C:nucleus"/>
    <property type="evidence" value="ECO:0007669"/>
    <property type="project" value="UniProtKB-SubCell"/>
</dbReference>
<evidence type="ECO:0000256" key="5">
    <source>
        <dbReference type="PROSITE-ProRule" id="PRU00808"/>
    </source>
</evidence>
<comment type="subcellular location">
    <subcellularLocation>
        <location evidence="6">Cytoplasm</location>
    </subcellularLocation>
    <subcellularLocation>
        <location evidence="6">Nucleus</location>
    </subcellularLocation>
</comment>
<reference evidence="9" key="1">
    <citation type="journal article" date="2013" name="Proc. Natl. Acad. Sci. U.S.A.">
        <title>Genome structure and metabolic features in the red seaweed Chondrus crispus shed light on evolution of the Archaeplastida.</title>
        <authorList>
            <person name="Collen J."/>
            <person name="Porcel B."/>
            <person name="Carre W."/>
            <person name="Ball S.G."/>
            <person name="Chaparro C."/>
            <person name="Tonon T."/>
            <person name="Barbeyron T."/>
            <person name="Michel G."/>
            <person name="Noel B."/>
            <person name="Valentin K."/>
            <person name="Elias M."/>
            <person name="Artiguenave F."/>
            <person name="Arun A."/>
            <person name="Aury J.M."/>
            <person name="Barbosa-Neto J.F."/>
            <person name="Bothwell J.H."/>
            <person name="Bouget F.Y."/>
            <person name="Brillet L."/>
            <person name="Cabello-Hurtado F."/>
            <person name="Capella-Gutierrez S."/>
            <person name="Charrier B."/>
            <person name="Cladiere L."/>
            <person name="Cock J.M."/>
            <person name="Coelho S.M."/>
            <person name="Colleoni C."/>
            <person name="Czjzek M."/>
            <person name="Da Silva C."/>
            <person name="Delage L."/>
            <person name="Denoeud F."/>
            <person name="Deschamps P."/>
            <person name="Dittami S.M."/>
            <person name="Gabaldon T."/>
            <person name="Gachon C.M."/>
            <person name="Groisillier A."/>
            <person name="Herve C."/>
            <person name="Jabbari K."/>
            <person name="Katinka M."/>
            <person name="Kloareg B."/>
            <person name="Kowalczyk N."/>
            <person name="Labadie K."/>
            <person name="Leblanc C."/>
            <person name="Lopez P.J."/>
            <person name="McLachlan D.H."/>
            <person name="Meslet-Cladiere L."/>
            <person name="Moustafa A."/>
            <person name="Nehr Z."/>
            <person name="Nyvall Collen P."/>
            <person name="Panaud O."/>
            <person name="Partensky F."/>
            <person name="Poulain J."/>
            <person name="Rensing S.A."/>
            <person name="Rousvoal S."/>
            <person name="Samson G."/>
            <person name="Symeonidi A."/>
            <person name="Weissenbach J."/>
            <person name="Zambounis A."/>
            <person name="Wincker P."/>
            <person name="Boyen C."/>
        </authorList>
    </citation>
    <scope>NUCLEOTIDE SEQUENCE [LARGE SCALE GENOMIC DNA]</scope>
    <source>
        <strain evidence="9">cv. Stackhouse</strain>
    </source>
</reference>
<evidence type="ECO:0000256" key="4">
    <source>
        <dbReference type="ARBA" id="ARBA00023242"/>
    </source>
</evidence>